<evidence type="ECO:0000313" key="2">
    <source>
        <dbReference type="EMBL" id="BAY53570.1"/>
    </source>
</evidence>
<name>A0A1Z4JA24_LEPBY</name>
<dbReference type="EMBL" id="AP018203">
    <property type="protein sequence ID" value="BAY53570.1"/>
    <property type="molecule type" value="Genomic_DNA"/>
</dbReference>
<evidence type="ECO:0000259" key="1">
    <source>
        <dbReference type="PROSITE" id="PS51746"/>
    </source>
</evidence>
<proteinExistence type="predicted"/>
<protein>
    <submittedName>
        <fullName evidence="2">Protein phosphatase 2C</fullName>
    </submittedName>
</protein>
<dbReference type="Proteomes" id="UP000217895">
    <property type="component" value="Chromosome"/>
</dbReference>
<feature type="domain" description="PPM-type phosphatase" evidence="1">
    <location>
        <begin position="248"/>
        <end position="523"/>
    </location>
</feature>
<dbReference type="InterPro" id="IPR001932">
    <property type="entry name" value="PPM-type_phosphatase-like_dom"/>
</dbReference>
<keyword evidence="3" id="KW-1185">Reference proteome</keyword>
<sequence length="623" mass="69359">MNSTSNLPNYTSALAIDRSQAQGFHYLWAVGATAQNQKPGTTIAARYQVKAAQIWLDTQPEVDPQVPLAVSEIAQTYMLLYPYRLHVPEVYGVCREGGDEILLLENVPLTENGELQPSIAQVWHQGTATRQVYWLWQMLELWTPLSELGVASSLLSPEQVRIEGWRIRLQELIFDEGQTSESFNRPTLANLAQSWLVLLPDAKPIIADKLQALCTLMQAANVSYRDISTQLNALLLEQAAALPLRSQVIGATEVGKRRSHNEDTCYPLHTKTQSFDELSARLTIVCDGIGGHDGGEVASQLAVQSIQLQVKALLSEIAHQPELLPPDLICDQLAAIVRVVNNLIAAKNDAQNRMARRRMGTTLVMALQIPQCVTLTSGSVSNNGHELYIVNVGDSRAYWITPEYCHQLTVDDDVAVREVRMGRSLYREALKRPDSGALTQAMGTREGHHLHPSVRRFIIEEDGLLVLCSDGMSDNGFVEQSWADYAELILQDKFSLESAVKSWLDFANQRNGHDNASIVLTHCQVSSSLPELRLPMSFVTGEDDQDLPAPVVIPPTEVVPRKRKSRIWLKTLLVLLLGGGTALGAWYYRDPVGMEQQIKGMEQQIKSKVEPLRQFVPNDLLKR</sequence>
<dbReference type="AlphaFoldDB" id="A0A1Z4JA24"/>
<dbReference type="SMART" id="SM00331">
    <property type="entry name" value="PP2C_SIG"/>
    <property type="match status" value="1"/>
</dbReference>
<dbReference type="SMART" id="SM00332">
    <property type="entry name" value="PP2Cc"/>
    <property type="match status" value="1"/>
</dbReference>
<reference evidence="2 3" key="1">
    <citation type="submission" date="2017-06" db="EMBL/GenBank/DDBJ databases">
        <title>Genome sequencing of cyanobaciteial culture collection at National Institute for Environmental Studies (NIES).</title>
        <authorList>
            <person name="Hirose Y."/>
            <person name="Shimura Y."/>
            <person name="Fujisawa T."/>
            <person name="Nakamura Y."/>
            <person name="Kawachi M."/>
        </authorList>
    </citation>
    <scope>NUCLEOTIDE SEQUENCE [LARGE SCALE GENOMIC DNA]</scope>
    <source>
        <strain evidence="2 3">NIES-2135</strain>
    </source>
</reference>
<evidence type="ECO:0000313" key="3">
    <source>
        <dbReference type="Proteomes" id="UP000217895"/>
    </source>
</evidence>
<dbReference type="Pfam" id="PF13672">
    <property type="entry name" value="PP2C_2"/>
    <property type="match status" value="1"/>
</dbReference>
<gene>
    <name evidence="2" type="ORF">NIES2135_03760</name>
</gene>
<dbReference type="PROSITE" id="PS51746">
    <property type="entry name" value="PPM_2"/>
    <property type="match status" value="1"/>
</dbReference>
<dbReference type="Gene3D" id="3.60.40.10">
    <property type="entry name" value="PPM-type phosphatase domain"/>
    <property type="match status" value="1"/>
</dbReference>
<dbReference type="CDD" id="cd00143">
    <property type="entry name" value="PP2Cc"/>
    <property type="match status" value="1"/>
</dbReference>
<organism evidence="2 3">
    <name type="scientific">Leptolyngbya boryana NIES-2135</name>
    <dbReference type="NCBI Taxonomy" id="1973484"/>
    <lineage>
        <taxon>Bacteria</taxon>
        <taxon>Bacillati</taxon>
        <taxon>Cyanobacteriota</taxon>
        <taxon>Cyanophyceae</taxon>
        <taxon>Leptolyngbyales</taxon>
        <taxon>Leptolyngbyaceae</taxon>
        <taxon>Leptolyngbya group</taxon>
        <taxon>Leptolyngbya</taxon>
    </lineage>
</organism>
<accession>A0A1Z4JA24</accession>
<dbReference type="InterPro" id="IPR036457">
    <property type="entry name" value="PPM-type-like_dom_sf"/>
</dbReference>
<dbReference type="SUPFAM" id="SSF81606">
    <property type="entry name" value="PP2C-like"/>
    <property type="match status" value="1"/>
</dbReference>